<reference evidence="4" key="2">
    <citation type="submission" date="2025-08" db="UniProtKB">
        <authorList>
            <consortium name="RefSeq"/>
        </authorList>
    </citation>
    <scope>IDENTIFICATION</scope>
    <source>
        <tissue evidence="4">Blood</tissue>
    </source>
</reference>
<dbReference type="CTD" id="10018"/>
<evidence type="ECO:0000256" key="1">
    <source>
        <dbReference type="SAM" id="Phobius"/>
    </source>
</evidence>
<feature type="transmembrane region" description="Helical" evidence="1">
    <location>
        <begin position="56"/>
        <end position="75"/>
    </location>
</feature>
<proteinExistence type="predicted"/>
<dbReference type="RefSeq" id="XP_053535483.1">
    <property type="nucleotide sequence ID" value="XM_053679508.1"/>
</dbReference>
<feature type="chain" id="PRO_5039886855" evidence="2">
    <location>
        <begin position="21"/>
        <end position="338"/>
    </location>
</feature>
<evidence type="ECO:0000256" key="2">
    <source>
        <dbReference type="SAM" id="SignalP"/>
    </source>
</evidence>
<protein>
    <submittedName>
        <fullName evidence="4">Bcl-2-like protein 11 isoform X1</fullName>
    </submittedName>
</protein>
<reference evidence="3" key="1">
    <citation type="journal article" date="2016" name="Nat. Commun.">
        <title>The channel catfish genome sequence provides insights into the evolution of scale formation in teleosts.</title>
        <authorList>
            <person name="Liu Z."/>
            <person name="Liu S."/>
            <person name="Yao J."/>
            <person name="Bao L."/>
            <person name="Zhang J."/>
            <person name="Li Y."/>
            <person name="Jiang C."/>
            <person name="Sun L."/>
            <person name="Wang R."/>
            <person name="Zhang Y."/>
            <person name="Zhou T."/>
            <person name="Zeng Q."/>
            <person name="Fu Q."/>
            <person name="Gao S."/>
            <person name="Li N."/>
            <person name="Koren S."/>
            <person name="Jiang Y."/>
            <person name="Zimin A."/>
            <person name="Xu P."/>
            <person name="Phillippy A.M."/>
            <person name="Geng X."/>
            <person name="Song L."/>
            <person name="Sun F."/>
            <person name="Li C."/>
            <person name="Wang X."/>
            <person name="Chen A."/>
            <person name="Jin Y."/>
            <person name="Yuan Z."/>
            <person name="Yang Y."/>
            <person name="Tan S."/>
            <person name="Peatman E."/>
            <person name="Lu J."/>
            <person name="Qin Z."/>
            <person name="Dunham R."/>
            <person name="Li Z."/>
            <person name="Sonstegard T."/>
            <person name="Feng J."/>
            <person name="Danzmann R.G."/>
            <person name="Schroeder S."/>
            <person name="Scheffler B."/>
            <person name="Duke M.V."/>
            <person name="Ballard L."/>
            <person name="Kucuktas H."/>
            <person name="Kaltenboeck L."/>
            <person name="Liu H."/>
            <person name="Armbruster J."/>
            <person name="Xie Y."/>
            <person name="Kirby M.L."/>
            <person name="Tian Y."/>
            <person name="Flanagan M.E."/>
            <person name="Mu W."/>
            <person name="Waldbieser G.C."/>
        </authorList>
    </citation>
    <scope>NUCLEOTIDE SEQUENCE [LARGE SCALE GENOMIC DNA]</scope>
    <source>
        <strain evidence="3">SDA103</strain>
    </source>
</reference>
<dbReference type="AlphaFoldDB" id="A0A9F7RFE6"/>
<keyword evidence="1" id="KW-0812">Transmembrane</keyword>
<dbReference type="GeneID" id="108263651"/>
<feature type="signal peptide" evidence="2">
    <location>
        <begin position="1"/>
        <end position="20"/>
    </location>
</feature>
<name>A0A9F7RFE6_ICTPU</name>
<keyword evidence="1" id="KW-1133">Transmembrane helix</keyword>
<gene>
    <name evidence="4" type="primary">bcl2l11</name>
</gene>
<dbReference type="Proteomes" id="UP000221080">
    <property type="component" value="Chromosome 3"/>
</dbReference>
<accession>A0A9F7RFE6</accession>
<evidence type="ECO:0000313" key="3">
    <source>
        <dbReference type="Proteomes" id="UP000221080"/>
    </source>
</evidence>
<keyword evidence="2" id="KW-0732">Signal</keyword>
<evidence type="ECO:0000313" key="4">
    <source>
        <dbReference type="RefSeq" id="XP_053535483.1"/>
    </source>
</evidence>
<sequence length="338" mass="38162">MLNIYIVLFCAYLLRRCSQAARRSSKFPENFFFFFLDEFFFFFFGFLTASQLRCNPIVGCCWFFFCFVLFCFLMPRTRVSVSRFVPLVLAVFLARGRNPSPRRRHERINLMFTAVWSSPRCGGSCALHYPRQYRADGPAFLKEHGGRGESASRAEPYESPQHRELEVIRGGIALPNSRVAYQSRSPVFRTLSRSSSGYFSFDSEPSSPLITHSTATQTPSPSSQVITHALQRISKARGDAQNHGKDPSHISPRVLGLHADITVLSTLCTNYGLLSLTTIHPTEQHLRGTCKRSWKLRESCGASAMNLTSFIFMRQKEMVAQPVRRPKTSPPSCCGLGS</sequence>
<feature type="transmembrane region" description="Helical" evidence="1">
    <location>
        <begin position="30"/>
        <end position="49"/>
    </location>
</feature>
<organism evidence="3 4">
    <name type="scientific">Ictalurus punctatus</name>
    <name type="common">Channel catfish</name>
    <name type="synonym">Silurus punctatus</name>
    <dbReference type="NCBI Taxonomy" id="7998"/>
    <lineage>
        <taxon>Eukaryota</taxon>
        <taxon>Metazoa</taxon>
        <taxon>Chordata</taxon>
        <taxon>Craniata</taxon>
        <taxon>Vertebrata</taxon>
        <taxon>Euteleostomi</taxon>
        <taxon>Actinopterygii</taxon>
        <taxon>Neopterygii</taxon>
        <taxon>Teleostei</taxon>
        <taxon>Ostariophysi</taxon>
        <taxon>Siluriformes</taxon>
        <taxon>Ictaluridae</taxon>
        <taxon>Ictalurus</taxon>
    </lineage>
</organism>
<keyword evidence="1" id="KW-0472">Membrane</keyword>
<keyword evidence="3" id="KW-1185">Reference proteome</keyword>
<dbReference type="OrthoDB" id="8441539at2759"/>